<dbReference type="Gene3D" id="3.30.420.40">
    <property type="match status" value="1"/>
</dbReference>
<dbReference type="PANTHER" id="PTHR30005:SF0">
    <property type="entry name" value="RETROGRADE REGULATION PROTEIN 2"/>
    <property type="match status" value="1"/>
</dbReference>
<proteinExistence type="predicted"/>
<dbReference type="Pfam" id="PF02541">
    <property type="entry name" value="Ppx-GppA"/>
    <property type="match status" value="1"/>
</dbReference>
<dbReference type="InterPro" id="IPR050273">
    <property type="entry name" value="GppA/Ppx_hydrolase"/>
</dbReference>
<feature type="domain" description="Ppx/GppA phosphatase N-terminal" evidence="1">
    <location>
        <begin position="28"/>
        <end position="298"/>
    </location>
</feature>
<dbReference type="RefSeq" id="WP_230055903.1">
    <property type="nucleotide sequence ID" value="NZ_CAJHOE010000001.1"/>
</dbReference>
<dbReference type="CDD" id="cd24052">
    <property type="entry name" value="ASKHA_NBD_HpPPX-GppA-like"/>
    <property type="match status" value="1"/>
</dbReference>
<dbReference type="SUPFAM" id="SSF53067">
    <property type="entry name" value="Actin-like ATPase domain"/>
    <property type="match status" value="2"/>
</dbReference>
<dbReference type="SUPFAM" id="SSF109604">
    <property type="entry name" value="HD-domain/PDEase-like"/>
    <property type="match status" value="1"/>
</dbReference>
<comment type="caution">
    <text evidence="3">The sequence shown here is derived from an EMBL/GenBank/DDBJ whole genome shotgun (WGS) entry which is preliminary data.</text>
</comment>
<evidence type="ECO:0000313" key="3">
    <source>
        <dbReference type="EMBL" id="CAD7286258.1"/>
    </source>
</evidence>
<dbReference type="PANTHER" id="PTHR30005">
    <property type="entry name" value="EXOPOLYPHOSPHATASE"/>
    <property type="match status" value="1"/>
</dbReference>
<dbReference type="Proteomes" id="UP000789359">
    <property type="component" value="Unassembled WGS sequence"/>
</dbReference>
<dbReference type="InterPro" id="IPR048950">
    <property type="entry name" value="Ppx_GppA_C"/>
</dbReference>
<dbReference type="Pfam" id="PF21447">
    <property type="entry name" value="Ppx-GppA_III"/>
    <property type="match status" value="1"/>
</dbReference>
<evidence type="ECO:0000313" key="4">
    <source>
        <dbReference type="Proteomes" id="UP000789359"/>
    </source>
</evidence>
<dbReference type="InterPro" id="IPR043129">
    <property type="entry name" value="ATPase_NBD"/>
</dbReference>
<dbReference type="InterPro" id="IPR003695">
    <property type="entry name" value="Ppx_GppA_N"/>
</dbReference>
<dbReference type="Gene3D" id="3.30.420.150">
    <property type="entry name" value="Exopolyphosphatase. Domain 2"/>
    <property type="match status" value="1"/>
</dbReference>
<keyword evidence="3" id="KW-0378">Hydrolase</keyword>
<dbReference type="EC" id="3.6.1.40" evidence="3"/>
<evidence type="ECO:0000259" key="2">
    <source>
        <dbReference type="Pfam" id="PF21447"/>
    </source>
</evidence>
<reference evidence="3 4" key="1">
    <citation type="submission" date="2020-11" db="EMBL/GenBank/DDBJ databases">
        <authorList>
            <person name="Peeters C."/>
        </authorList>
    </citation>
    <scope>NUCLEOTIDE SEQUENCE [LARGE SCALE GENOMIC DNA]</scope>
    <source>
        <strain evidence="3 4">LMG 8286</strain>
    </source>
</reference>
<sequence length="491" mass="54256">MAKRTAVIDLGSNSMRMAIYERTSRWGFFILSEYKMKVRLGEGGYGNGGEISEQSMQKAFAAFSEFKSIAKSYKCMKIFCVGTSALRDAPNSNELIAMVRNKLGISIKVINGQDEATYGAIAANRLLPALNDAITLDIGGGSSELAFIKDSKIVGAVSLDIGTVRLKELFSDKKDKASLDEFLSKIISKIPANFRCENIIAIGGSLRALSTAIMSKISYPISTIHGFRYELKEHENFITSLIAANNDELEGFAIKKDRFDTIREGATIFLNIAKALGCKNIYTSGVGVREGVFLADFLRKSGKGELCERVGKFPEGLNVSIKSLQDRFAITDNKSVCKYARGIYDALAELHGFEGAYLNELVSAARIYNIGADIGFYSDHINSAYLVLNALNFGFTHEQKALIASIIATNGKKNVYEYDKYKTLLPKQDTVRWLSFMLSLARMLNLNCADLKLEFSFNNNTLFINGAKCLQMAKEEIKKLAKPEIFAISFN</sequence>
<dbReference type="Gene3D" id="1.10.3210.10">
    <property type="entry name" value="Hypothetical protein af1432"/>
    <property type="match status" value="1"/>
</dbReference>
<keyword evidence="4" id="KW-1185">Reference proteome</keyword>
<gene>
    <name evidence="3" type="primary">gppA</name>
    <name evidence="3" type="ORF">LMG8286_00089</name>
</gene>
<evidence type="ECO:0000259" key="1">
    <source>
        <dbReference type="Pfam" id="PF02541"/>
    </source>
</evidence>
<dbReference type="EMBL" id="CAJHOE010000001">
    <property type="protein sequence ID" value="CAD7286258.1"/>
    <property type="molecule type" value="Genomic_DNA"/>
</dbReference>
<dbReference type="GO" id="GO:0008894">
    <property type="term" value="F:guanosine-5'-triphosphate,3'-diphosphate diphosphatase activity"/>
    <property type="evidence" value="ECO:0007669"/>
    <property type="project" value="UniProtKB-EC"/>
</dbReference>
<protein>
    <submittedName>
        <fullName evidence="3">Guanosine-5'-triphosphate,3'-diphosphate pyrophosphatase</fullName>
        <ecNumber evidence="3">3.6.1.40</ecNumber>
    </submittedName>
</protein>
<accession>A0ABN7K141</accession>
<feature type="domain" description="Ppx/GppA phosphatase C-terminal" evidence="2">
    <location>
        <begin position="320"/>
        <end position="445"/>
    </location>
</feature>
<name>A0ABN7K141_9BACT</name>
<organism evidence="3 4">
    <name type="scientific">Campylobacter suis</name>
    <dbReference type="NCBI Taxonomy" id="2790657"/>
    <lineage>
        <taxon>Bacteria</taxon>
        <taxon>Pseudomonadati</taxon>
        <taxon>Campylobacterota</taxon>
        <taxon>Epsilonproteobacteria</taxon>
        <taxon>Campylobacterales</taxon>
        <taxon>Campylobacteraceae</taxon>
        <taxon>Campylobacter</taxon>
    </lineage>
</organism>